<sequence>MKLLTLLLTTAILQVSASSHAQNVRFTGKNVPLKSVFSAVEQQTGYVFFYDADLLKLSKPVTTSAATMPLPAFLSSVLADQPLEYEIRNKTIFINKKEQLPAAPAAASPPPPFVLKGDVTGPEGPLVGASVKVKGTSRGATVGIDGKFSLDVNVGEVLVITFLGYQPREIRVADTRPLSIRMAVSETAIKDVVVTGMFTRKADTYTGATTTFSKDDLMKVGSVNVLQSLRNLEPSMLVIDNNDLGSNPNALPDIQIRGQSGLPDIKGEYQSNPNLPLFILDGFETTLQKVVDLDINRVKSITMLKDAASKAIYGSRAANGVVVIETERPKPGKVRLTYNSNVNIQTPDLTSYNLTNAREKLEVELAGGVYTGTTPQSNYLMMQDYNAKLAMVESGINTDWLSKPLRNSVGQRHSLRLEGGDLGFRYGIDLMYNNVKGVMKGSDRNTLSGAIDLSYRVRTFSFNNILTITDNKGYNSNWGAFSQYAYMNPYLPFYDDNGRILKEISNFRVLQGGGGAGATTVTAVYNPAYNATLKMRDDNAYTDITNNFSVDWTIVPGLRATGRFNLTKQLTQADVFKPADHTDFTSSVYAGDEAFRKGSYSRSNGKQFYYTANVLLAYTKSLGKHLLNLNGGGELNNRQNDAATYIVEGFPNDRLDEVTMALQYMKDSRPTGFENTVRDLSAIVSGNYSYDERYLADFSYRATRSSQLGTNNPWGNLWSVGVGWNLHHEAFIKSLGAINQFRLRGSTGYTGTQSFSSYISMATYVYYLDKSYNGANGAYLMGLDNPDLGWQRRQDNNIGIDLGLFKSLNMRLDYYVSNTDGFITDITMPLSSGFYTYKANLGKLQNKGFDVRFDYRLYYNTQTRNAFNVFFNVSHNKNILKQLSNSLRSFNDEQDSKGYNTNLKDATIPRVRFVEGQSVNTIWAVQSLGIDPATGRELYLSRDGKPVFDWNAADQIAAGDALPKLNGNFGFNAAWAGFNFTTSFRFQTGGQIYNQTLVDKVENADIRRNVDKRVSTDRWRNPGDVSFFKNIANTVYTQVSTRFVEDDNKLTLGVVNLTYDLDRLRAVKAAGFSRLRVGFNTAEVFTSSTVRVERGISYPFARSYNFTLSASL</sequence>
<keyword evidence="2" id="KW-0732">Signal</keyword>
<dbReference type="PROSITE" id="PS52016">
    <property type="entry name" value="TONB_DEPENDENT_REC_3"/>
    <property type="match status" value="1"/>
</dbReference>
<keyword evidence="1" id="KW-1134">Transmembrane beta strand</keyword>
<protein>
    <submittedName>
        <fullName evidence="4">SusC/RagA family TonB-linked outer membrane protein</fullName>
    </submittedName>
</protein>
<feature type="signal peptide" evidence="2">
    <location>
        <begin position="1"/>
        <end position="21"/>
    </location>
</feature>
<comment type="subcellular location">
    <subcellularLocation>
        <location evidence="1">Cell outer membrane</location>
        <topology evidence="1">Multi-pass membrane protein</topology>
    </subcellularLocation>
</comment>
<evidence type="ECO:0000313" key="5">
    <source>
        <dbReference type="Proteomes" id="UP001162741"/>
    </source>
</evidence>
<organism evidence="4 5">
    <name type="scientific">Chitinophaga horti</name>
    <dbReference type="NCBI Taxonomy" id="2920382"/>
    <lineage>
        <taxon>Bacteria</taxon>
        <taxon>Pseudomonadati</taxon>
        <taxon>Bacteroidota</taxon>
        <taxon>Chitinophagia</taxon>
        <taxon>Chitinophagales</taxon>
        <taxon>Chitinophagaceae</taxon>
        <taxon>Chitinophaga</taxon>
    </lineage>
</organism>
<dbReference type="Gene3D" id="2.170.130.10">
    <property type="entry name" value="TonB-dependent receptor, plug domain"/>
    <property type="match status" value="1"/>
</dbReference>
<keyword evidence="1" id="KW-0813">Transport</keyword>
<dbReference type="SUPFAM" id="SSF56935">
    <property type="entry name" value="Porins"/>
    <property type="match status" value="1"/>
</dbReference>
<name>A0ABY6JC70_9BACT</name>
<dbReference type="InterPro" id="IPR023996">
    <property type="entry name" value="TonB-dep_OMP_SusC/RagA"/>
</dbReference>
<comment type="similarity">
    <text evidence="1">Belongs to the TonB-dependent receptor family.</text>
</comment>
<dbReference type="Pfam" id="PF07715">
    <property type="entry name" value="Plug"/>
    <property type="match status" value="1"/>
</dbReference>
<gene>
    <name evidence="4" type="ORF">MKQ68_11865</name>
</gene>
<dbReference type="Proteomes" id="UP001162741">
    <property type="component" value="Chromosome"/>
</dbReference>
<evidence type="ECO:0000256" key="1">
    <source>
        <dbReference type="PROSITE-ProRule" id="PRU01360"/>
    </source>
</evidence>
<feature type="chain" id="PRO_5046800965" evidence="2">
    <location>
        <begin position="22"/>
        <end position="1112"/>
    </location>
</feature>
<evidence type="ECO:0000313" key="4">
    <source>
        <dbReference type="EMBL" id="UYQ95799.1"/>
    </source>
</evidence>
<feature type="domain" description="TonB-dependent receptor plug" evidence="3">
    <location>
        <begin position="204"/>
        <end position="321"/>
    </location>
</feature>
<keyword evidence="1" id="KW-0812">Transmembrane</keyword>
<dbReference type="NCBIfam" id="TIGR04057">
    <property type="entry name" value="SusC_RagA_signa"/>
    <property type="match status" value="1"/>
</dbReference>
<reference evidence="4" key="1">
    <citation type="submission" date="2022-10" db="EMBL/GenBank/DDBJ databases">
        <title>Chitinophaga sp. nov., isolated from soil.</title>
        <authorList>
            <person name="Jeon C.O."/>
        </authorList>
    </citation>
    <scope>NUCLEOTIDE SEQUENCE</scope>
    <source>
        <strain evidence="4">R8</strain>
    </source>
</reference>
<dbReference type="InterPro" id="IPR039426">
    <property type="entry name" value="TonB-dep_rcpt-like"/>
</dbReference>
<keyword evidence="1" id="KW-0472">Membrane</keyword>
<dbReference type="InterPro" id="IPR012910">
    <property type="entry name" value="Plug_dom"/>
</dbReference>
<keyword evidence="1" id="KW-0998">Cell outer membrane</keyword>
<dbReference type="InterPro" id="IPR008969">
    <property type="entry name" value="CarboxyPept-like_regulatory"/>
</dbReference>
<dbReference type="InterPro" id="IPR023997">
    <property type="entry name" value="TonB-dep_OMP_SusC/RagA_CS"/>
</dbReference>
<dbReference type="RefSeq" id="WP_264283479.1">
    <property type="nucleotide sequence ID" value="NZ_CP107006.1"/>
</dbReference>
<accession>A0ABY6JC70</accession>
<dbReference type="InterPro" id="IPR037066">
    <property type="entry name" value="Plug_dom_sf"/>
</dbReference>
<dbReference type="SUPFAM" id="SSF49464">
    <property type="entry name" value="Carboxypeptidase regulatory domain-like"/>
    <property type="match status" value="1"/>
</dbReference>
<proteinExistence type="inferred from homology"/>
<dbReference type="EMBL" id="CP107006">
    <property type="protein sequence ID" value="UYQ95799.1"/>
    <property type="molecule type" value="Genomic_DNA"/>
</dbReference>
<dbReference type="Pfam" id="PF13715">
    <property type="entry name" value="CarbopepD_reg_2"/>
    <property type="match status" value="1"/>
</dbReference>
<dbReference type="NCBIfam" id="TIGR04056">
    <property type="entry name" value="OMP_RagA_SusC"/>
    <property type="match status" value="1"/>
</dbReference>
<evidence type="ECO:0000256" key="2">
    <source>
        <dbReference type="SAM" id="SignalP"/>
    </source>
</evidence>
<evidence type="ECO:0000259" key="3">
    <source>
        <dbReference type="Pfam" id="PF07715"/>
    </source>
</evidence>
<keyword evidence="5" id="KW-1185">Reference proteome</keyword>